<dbReference type="GO" id="GO:0003677">
    <property type="term" value="F:DNA binding"/>
    <property type="evidence" value="ECO:0007669"/>
    <property type="project" value="InterPro"/>
</dbReference>
<evidence type="ECO:0000313" key="6">
    <source>
        <dbReference type="Proteomes" id="UP000030764"/>
    </source>
</evidence>
<feature type="non-terminal residue" evidence="5">
    <location>
        <position position="119"/>
    </location>
</feature>
<feature type="domain" description="Core Histone H2A/H2B/H3" evidence="3">
    <location>
        <begin position="13"/>
        <end position="94"/>
    </location>
</feature>
<dbReference type="InterPro" id="IPR000558">
    <property type="entry name" value="Histone_H2B"/>
</dbReference>
<dbReference type="PANTHER" id="PTHR23428">
    <property type="entry name" value="HISTONE H2B"/>
    <property type="match status" value="1"/>
</dbReference>
<protein>
    <recommendedName>
        <fullName evidence="3">Core Histone H2A/H2B/H3 domain-containing protein</fullName>
    </recommendedName>
</protein>
<evidence type="ECO:0000313" key="4">
    <source>
        <dbReference type="EMBL" id="KFD58587.1"/>
    </source>
</evidence>
<dbReference type="AlphaFoldDB" id="A0A085N987"/>
<dbReference type="FunFam" id="1.10.20.10:FF:000043">
    <property type="entry name" value="Histone H2B"/>
    <property type="match status" value="1"/>
</dbReference>
<dbReference type="Proteomes" id="UP000030758">
    <property type="component" value="Unassembled WGS sequence"/>
</dbReference>
<accession>A0A085N987</accession>
<dbReference type="SUPFAM" id="SSF47113">
    <property type="entry name" value="Histone-fold"/>
    <property type="match status" value="1"/>
</dbReference>
<dbReference type="CDD" id="cd22910">
    <property type="entry name" value="HFD_H2B"/>
    <property type="match status" value="1"/>
</dbReference>
<sequence length="119" mass="13052">MELGDGVKKAGKSETAKKRGKKRMESRKESFAANIYKVLKQVHPELGVTSKAMSMINSIVNDVFDRIAAEASRLNQCSNRDTLSATEIQAAVRLLVPAELYKHAASEATKAVLKYTIAK</sequence>
<name>A0A085N987_9BILA</name>
<feature type="compositionally biased region" description="Basic and acidic residues" evidence="2">
    <location>
        <begin position="1"/>
        <end position="17"/>
    </location>
</feature>
<evidence type="ECO:0000313" key="5">
    <source>
        <dbReference type="EMBL" id="KFD66033.1"/>
    </source>
</evidence>
<evidence type="ECO:0000259" key="3">
    <source>
        <dbReference type="Pfam" id="PF00125"/>
    </source>
</evidence>
<dbReference type="InterPro" id="IPR009072">
    <property type="entry name" value="Histone-fold"/>
</dbReference>
<evidence type="ECO:0000256" key="1">
    <source>
        <dbReference type="ARBA" id="ARBA00006846"/>
    </source>
</evidence>
<dbReference type="GO" id="GO:0000786">
    <property type="term" value="C:nucleosome"/>
    <property type="evidence" value="ECO:0007669"/>
    <property type="project" value="InterPro"/>
</dbReference>
<dbReference type="Proteomes" id="UP000030764">
    <property type="component" value="Unassembled WGS sequence"/>
</dbReference>
<dbReference type="EMBL" id="KL363184">
    <property type="protein sequence ID" value="KFD58587.1"/>
    <property type="molecule type" value="Genomic_DNA"/>
</dbReference>
<evidence type="ECO:0000256" key="2">
    <source>
        <dbReference type="SAM" id="MobiDB-lite"/>
    </source>
</evidence>
<feature type="region of interest" description="Disordered" evidence="2">
    <location>
        <begin position="1"/>
        <end position="27"/>
    </location>
</feature>
<proteinExistence type="inferred from homology"/>
<dbReference type="SMART" id="SM00427">
    <property type="entry name" value="H2B"/>
    <property type="match status" value="1"/>
</dbReference>
<dbReference type="OrthoDB" id="5807605at2759"/>
<dbReference type="GO" id="GO:0046982">
    <property type="term" value="F:protein heterodimerization activity"/>
    <property type="evidence" value="ECO:0007669"/>
    <property type="project" value="InterPro"/>
</dbReference>
<dbReference type="EMBL" id="KL367528">
    <property type="protein sequence ID" value="KFD66033.1"/>
    <property type="molecule type" value="Genomic_DNA"/>
</dbReference>
<keyword evidence="6" id="KW-1185">Reference proteome</keyword>
<comment type="similarity">
    <text evidence="1">Belongs to the histone H2B family.</text>
</comment>
<dbReference type="PRINTS" id="PR00621">
    <property type="entry name" value="HISTONEH2B"/>
</dbReference>
<organism evidence="5">
    <name type="scientific">Trichuris suis</name>
    <name type="common">pig whipworm</name>
    <dbReference type="NCBI Taxonomy" id="68888"/>
    <lineage>
        <taxon>Eukaryota</taxon>
        <taxon>Metazoa</taxon>
        <taxon>Ecdysozoa</taxon>
        <taxon>Nematoda</taxon>
        <taxon>Enoplea</taxon>
        <taxon>Dorylaimia</taxon>
        <taxon>Trichinellida</taxon>
        <taxon>Trichuridae</taxon>
        <taxon>Trichuris</taxon>
    </lineage>
</organism>
<dbReference type="InterPro" id="IPR007125">
    <property type="entry name" value="H2A/H2B/H3"/>
</dbReference>
<dbReference type="GO" id="GO:0005634">
    <property type="term" value="C:nucleus"/>
    <property type="evidence" value="ECO:0007669"/>
    <property type="project" value="UniProtKB-ARBA"/>
</dbReference>
<dbReference type="Pfam" id="PF00125">
    <property type="entry name" value="Histone"/>
    <property type="match status" value="1"/>
</dbReference>
<gene>
    <name evidence="4" type="ORF">M513_00813</name>
    <name evidence="5" type="ORF">M514_00813</name>
</gene>
<dbReference type="Gene3D" id="1.10.20.10">
    <property type="entry name" value="Histone, subunit A"/>
    <property type="match status" value="1"/>
</dbReference>
<dbReference type="GO" id="GO:0030527">
    <property type="term" value="F:structural constituent of chromatin"/>
    <property type="evidence" value="ECO:0007669"/>
    <property type="project" value="InterPro"/>
</dbReference>
<reference evidence="5 6" key="1">
    <citation type="journal article" date="2014" name="Nat. Genet.">
        <title>Genome and transcriptome of the porcine whipworm Trichuris suis.</title>
        <authorList>
            <person name="Jex A.R."/>
            <person name="Nejsum P."/>
            <person name="Schwarz E.M."/>
            <person name="Hu L."/>
            <person name="Young N.D."/>
            <person name="Hall R.S."/>
            <person name="Korhonen P.K."/>
            <person name="Liao S."/>
            <person name="Thamsborg S."/>
            <person name="Xia J."/>
            <person name="Xu P."/>
            <person name="Wang S."/>
            <person name="Scheerlinck J.P."/>
            <person name="Hofmann A."/>
            <person name="Sternberg P.W."/>
            <person name="Wang J."/>
            <person name="Gasser R.B."/>
        </authorList>
    </citation>
    <scope>NUCLEOTIDE SEQUENCE [LARGE SCALE GENOMIC DNA]</scope>
    <source>
        <strain evidence="5">DCEP-RM93F</strain>
        <strain evidence="4">DCEP-RM93M</strain>
    </source>
</reference>